<organism evidence="2 3">
    <name type="scientific">Fraxinus pennsylvanica</name>
    <dbReference type="NCBI Taxonomy" id="56036"/>
    <lineage>
        <taxon>Eukaryota</taxon>
        <taxon>Viridiplantae</taxon>
        <taxon>Streptophyta</taxon>
        <taxon>Embryophyta</taxon>
        <taxon>Tracheophyta</taxon>
        <taxon>Spermatophyta</taxon>
        <taxon>Magnoliopsida</taxon>
        <taxon>eudicotyledons</taxon>
        <taxon>Gunneridae</taxon>
        <taxon>Pentapetalae</taxon>
        <taxon>asterids</taxon>
        <taxon>lamiids</taxon>
        <taxon>Lamiales</taxon>
        <taxon>Oleaceae</taxon>
        <taxon>Oleeae</taxon>
        <taxon>Fraxinus</taxon>
    </lineage>
</organism>
<dbReference type="PANTHER" id="PTHR38225:SF4">
    <property type="entry name" value="PROTEIN, PUTATIVE-RELATED"/>
    <property type="match status" value="1"/>
</dbReference>
<sequence length="125" mass="14221">MVSSLPIHISGAVLPCKKTRGSRHLPAVRAQCFRDEGRSSSIVDANLRVLRDRIEEVRIKERLERCCVAEQGWNYAPTYTYRRKRDEESVQFLQLIGMVGGTFGLTIFSGTFCLYIISLLVHMSL</sequence>
<proteinExistence type="predicted"/>
<accession>A0AAD1YW13</accession>
<evidence type="ECO:0000313" key="2">
    <source>
        <dbReference type="EMBL" id="CAI9758423.1"/>
    </source>
</evidence>
<dbReference type="Proteomes" id="UP000834106">
    <property type="component" value="Chromosome 3"/>
</dbReference>
<dbReference type="AlphaFoldDB" id="A0AAD1YW13"/>
<protein>
    <submittedName>
        <fullName evidence="2">Uncharacterized protein</fullName>
    </submittedName>
</protein>
<feature type="transmembrane region" description="Helical" evidence="1">
    <location>
        <begin position="92"/>
        <end position="117"/>
    </location>
</feature>
<keyword evidence="1" id="KW-0812">Transmembrane</keyword>
<dbReference type="PANTHER" id="PTHR38225">
    <property type="entry name" value="PROTEIN, PUTATIVE-RELATED"/>
    <property type="match status" value="1"/>
</dbReference>
<keyword evidence="1" id="KW-0472">Membrane</keyword>
<evidence type="ECO:0000313" key="3">
    <source>
        <dbReference type="Proteomes" id="UP000834106"/>
    </source>
</evidence>
<reference evidence="2" key="1">
    <citation type="submission" date="2023-05" db="EMBL/GenBank/DDBJ databases">
        <authorList>
            <person name="Huff M."/>
        </authorList>
    </citation>
    <scope>NUCLEOTIDE SEQUENCE</scope>
</reference>
<keyword evidence="1" id="KW-1133">Transmembrane helix</keyword>
<evidence type="ECO:0000256" key="1">
    <source>
        <dbReference type="SAM" id="Phobius"/>
    </source>
</evidence>
<gene>
    <name evidence="2" type="ORF">FPE_LOCUS5853</name>
</gene>
<name>A0AAD1YW13_9LAMI</name>
<dbReference type="EMBL" id="OU503038">
    <property type="protein sequence ID" value="CAI9758423.1"/>
    <property type="molecule type" value="Genomic_DNA"/>
</dbReference>
<keyword evidence="3" id="KW-1185">Reference proteome</keyword>